<dbReference type="PIRSF" id="PIRSF005357">
    <property type="entry name" value="UCP005357"/>
    <property type="match status" value="1"/>
</dbReference>
<dbReference type="KEGG" id="thei:K1720_03035"/>
<dbReference type="RefSeq" id="WP_251949809.1">
    <property type="nucleotide sequence ID" value="NZ_CP080572.1"/>
</dbReference>
<dbReference type="AlphaFoldDB" id="A0A9E7MBI5"/>
<evidence type="ECO:0000313" key="1">
    <source>
        <dbReference type="EMBL" id="USH00453.1"/>
    </source>
</evidence>
<dbReference type="InterPro" id="IPR007152">
    <property type="entry name" value="DUF354"/>
</dbReference>
<dbReference type="Proteomes" id="UP001056425">
    <property type="component" value="Chromosome"/>
</dbReference>
<protein>
    <submittedName>
        <fullName evidence="1">DUF354 domain-containing protein</fullName>
    </submittedName>
</protein>
<keyword evidence="2" id="KW-1185">Reference proteome</keyword>
<dbReference type="PANTHER" id="PTHR39662:SF1">
    <property type="entry name" value="DUF354 DOMAIN-CONTAINING PROTEIN"/>
    <property type="match status" value="1"/>
</dbReference>
<gene>
    <name evidence="1" type="ORF">K1720_03035</name>
</gene>
<accession>A0A9E7MBI5</accession>
<dbReference type="EMBL" id="CP080572">
    <property type="protein sequence ID" value="USH00453.1"/>
    <property type="molecule type" value="Genomic_DNA"/>
</dbReference>
<evidence type="ECO:0000313" key="2">
    <source>
        <dbReference type="Proteomes" id="UP001056425"/>
    </source>
</evidence>
<dbReference type="PANTHER" id="PTHR39662">
    <property type="entry name" value="DUF354 DOMAIN-CONTAINING PROTEIN-RELATED"/>
    <property type="match status" value="1"/>
</dbReference>
<dbReference type="Pfam" id="PF04007">
    <property type="entry name" value="DUF354"/>
    <property type="match status" value="1"/>
</dbReference>
<proteinExistence type="predicted"/>
<reference evidence="1 2" key="1">
    <citation type="submission" date="2021-08" db="EMBL/GenBank/DDBJ databases">
        <title>Thermococcus onnuriiensis IOH2.</title>
        <authorList>
            <person name="Park Y.-J."/>
        </authorList>
    </citation>
    <scope>NUCLEOTIDE SEQUENCE [LARGE SCALE GENOMIC DNA]</scope>
    <source>
        <strain evidence="1 2">IOH2</strain>
    </source>
</reference>
<name>A0A9E7MBI5_9EURY</name>
<sequence length="365" mass="42353">MKIFIDVGHPAHVHLYRNFIKILSKKDVEFLVTARNKDVTISLLQAYNIPFVPVGNPSKGQIEVFKEWILRDIKVYKIAREFDPTYLMGLLNPTIAHSAFLLRKSSIIFNDSEPEAIKFPIADWITTPFVNTVIVPESIRHSYGAKEVRVSSYKELAYLHPNHFKPDFKILSNAGISRGEEFVLIRFVAWKAYHDISEGGFSLEQKLKLVKELSQYATVFVSSELPLPKELEKYRLPIPPQHIHHFLYYASLLVCDSQTMTTEAGVLGTPAIRSNSFVGSRDMGNFIELEREYGLIYNIREPEKVIKKALELIGQPNLKKIWEKKRKKLLNDKIDLTSFMVWFVENYPDSLKEFKENPEIQYRFR</sequence>
<dbReference type="SUPFAM" id="SSF53756">
    <property type="entry name" value="UDP-Glycosyltransferase/glycogen phosphorylase"/>
    <property type="match status" value="1"/>
</dbReference>
<dbReference type="GeneID" id="72777286"/>
<organism evidence="1 2">
    <name type="scientific">Thermococcus argininiproducens</name>
    <dbReference type="NCBI Taxonomy" id="2866384"/>
    <lineage>
        <taxon>Archaea</taxon>
        <taxon>Methanobacteriati</taxon>
        <taxon>Methanobacteriota</taxon>
        <taxon>Thermococci</taxon>
        <taxon>Thermococcales</taxon>
        <taxon>Thermococcaceae</taxon>
        <taxon>Thermococcus</taxon>
    </lineage>
</organism>